<proteinExistence type="predicted"/>
<dbReference type="GO" id="GO:0005829">
    <property type="term" value="C:cytosol"/>
    <property type="evidence" value="ECO:0007669"/>
    <property type="project" value="TreeGrafter"/>
</dbReference>
<dbReference type="GO" id="GO:0019677">
    <property type="term" value="P:NAD+ catabolic process"/>
    <property type="evidence" value="ECO:0007669"/>
    <property type="project" value="TreeGrafter"/>
</dbReference>
<evidence type="ECO:0000256" key="3">
    <source>
        <dbReference type="SAM" id="Phobius"/>
    </source>
</evidence>
<name>A0A7S0ST33_9STRA</name>
<organism evidence="4">
    <name type="scientific">Chromulina nebulosa</name>
    <dbReference type="NCBI Taxonomy" id="96789"/>
    <lineage>
        <taxon>Eukaryota</taxon>
        <taxon>Sar</taxon>
        <taxon>Stramenopiles</taxon>
        <taxon>Ochrophyta</taxon>
        <taxon>Chrysophyceae</taxon>
        <taxon>Chromulinales</taxon>
        <taxon>Chromulinaceae</taxon>
        <taxon>Chromulina</taxon>
    </lineage>
</organism>
<dbReference type="PANTHER" id="PTHR42904">
    <property type="entry name" value="NUDIX HYDROLASE, NUDC SUBFAMILY"/>
    <property type="match status" value="1"/>
</dbReference>
<reference evidence="4" key="1">
    <citation type="submission" date="2021-01" db="EMBL/GenBank/DDBJ databases">
        <authorList>
            <person name="Corre E."/>
            <person name="Pelletier E."/>
            <person name="Niang G."/>
            <person name="Scheremetjew M."/>
            <person name="Finn R."/>
            <person name="Kale V."/>
            <person name="Holt S."/>
            <person name="Cochrane G."/>
            <person name="Meng A."/>
            <person name="Brown T."/>
            <person name="Cohen L."/>
        </authorList>
    </citation>
    <scope>NUCLEOTIDE SEQUENCE</scope>
    <source>
        <strain evidence="4">UTEXLB2642</strain>
    </source>
</reference>
<keyword evidence="3" id="KW-0812">Transmembrane</keyword>
<keyword evidence="3" id="KW-1133">Transmembrane helix</keyword>
<dbReference type="PANTHER" id="PTHR42904:SF6">
    <property type="entry name" value="NAD-CAPPED RNA HYDROLASE NUDT12"/>
    <property type="match status" value="1"/>
</dbReference>
<accession>A0A7S0ST33</accession>
<feature type="transmembrane region" description="Helical" evidence="3">
    <location>
        <begin position="12"/>
        <end position="33"/>
    </location>
</feature>
<comment type="cofactor">
    <cofactor evidence="1">
        <name>Mg(2+)</name>
        <dbReference type="ChEBI" id="CHEBI:18420"/>
    </cofactor>
</comment>
<dbReference type="InterPro" id="IPR050241">
    <property type="entry name" value="NAD-cap_RNA_hydrolase_NudC"/>
</dbReference>
<dbReference type="EMBL" id="HBFD01001411">
    <property type="protein sequence ID" value="CAD8714583.1"/>
    <property type="molecule type" value="Transcribed_RNA"/>
</dbReference>
<dbReference type="AlphaFoldDB" id="A0A7S0ST33"/>
<evidence type="ECO:0000313" key="4">
    <source>
        <dbReference type="EMBL" id="CAD8714583.1"/>
    </source>
</evidence>
<dbReference type="GO" id="GO:0005777">
    <property type="term" value="C:peroxisome"/>
    <property type="evidence" value="ECO:0007669"/>
    <property type="project" value="TreeGrafter"/>
</dbReference>
<keyword evidence="2" id="KW-0378">Hydrolase</keyword>
<dbReference type="GO" id="GO:0006742">
    <property type="term" value="P:NADP+ catabolic process"/>
    <property type="evidence" value="ECO:0007669"/>
    <property type="project" value="TreeGrafter"/>
</dbReference>
<evidence type="ECO:0000256" key="2">
    <source>
        <dbReference type="ARBA" id="ARBA00022801"/>
    </source>
</evidence>
<protein>
    <submittedName>
        <fullName evidence="4">Uncharacterized protein</fullName>
    </submittedName>
</protein>
<evidence type="ECO:0000256" key="1">
    <source>
        <dbReference type="ARBA" id="ARBA00001946"/>
    </source>
</evidence>
<dbReference type="Gene3D" id="3.90.79.20">
    <property type="match status" value="1"/>
</dbReference>
<gene>
    <name evidence="4" type="ORF">CNEB1095_LOCUS914</name>
</gene>
<sequence>MQYNYIIKMICINNNLIFIFLIINTTFNVIFTYKLSLSKYYQQPTQLNRPNIDEISYKEILESSNTLFIPYYNGDNFVYSTDSILKATFLSYTDIGSKLADDIPKYYLGNNITNNFIAIDYSLLSKDQLPIKLQEKDISVGLLRSFYDNLIWEDAMLLGSVRGLCIWHNSVKYCSKCGSECFINKFGTSRKCKNCNQTHYPRIEPAVIMLITSRCNNYCL</sequence>
<dbReference type="GO" id="GO:0035529">
    <property type="term" value="F:NADH pyrophosphatase activity"/>
    <property type="evidence" value="ECO:0007669"/>
    <property type="project" value="TreeGrafter"/>
</dbReference>
<keyword evidence="3" id="KW-0472">Membrane</keyword>